<dbReference type="Gene3D" id="3.40.50.150">
    <property type="entry name" value="Vaccinia Virus protein VP39"/>
    <property type="match status" value="1"/>
</dbReference>
<organism evidence="2 3">
    <name type="scientific">Shewanella jiangmenensis</name>
    <dbReference type="NCBI Taxonomy" id="2837387"/>
    <lineage>
        <taxon>Bacteria</taxon>
        <taxon>Pseudomonadati</taxon>
        <taxon>Pseudomonadota</taxon>
        <taxon>Gammaproteobacteria</taxon>
        <taxon>Alteromonadales</taxon>
        <taxon>Shewanellaceae</taxon>
        <taxon>Shewanella</taxon>
    </lineage>
</organism>
<dbReference type="Proteomes" id="UP001195903">
    <property type="component" value="Unassembled WGS sequence"/>
</dbReference>
<name>A0ABS5V894_9GAMM</name>
<dbReference type="RefSeq" id="WP_214507431.1">
    <property type="nucleotide sequence ID" value="NZ_JAHEPS010000004.1"/>
</dbReference>
<dbReference type="Pfam" id="PF01209">
    <property type="entry name" value="Ubie_methyltran"/>
    <property type="match status" value="1"/>
</dbReference>
<dbReference type="CDD" id="cd02440">
    <property type="entry name" value="AdoMet_MTases"/>
    <property type="match status" value="1"/>
</dbReference>
<gene>
    <name evidence="2" type="ORF">KJI95_11920</name>
</gene>
<evidence type="ECO:0000313" key="2">
    <source>
        <dbReference type="EMBL" id="MBT1445228.1"/>
    </source>
</evidence>
<keyword evidence="1" id="KW-0732">Signal</keyword>
<proteinExistence type="predicted"/>
<feature type="chain" id="PRO_5045718086" evidence="1">
    <location>
        <begin position="23"/>
        <end position="262"/>
    </location>
</feature>
<keyword evidence="2" id="KW-0489">Methyltransferase</keyword>
<evidence type="ECO:0000256" key="1">
    <source>
        <dbReference type="SAM" id="SignalP"/>
    </source>
</evidence>
<comment type="caution">
    <text evidence="2">The sequence shown here is derived from an EMBL/GenBank/DDBJ whole genome shotgun (WGS) entry which is preliminary data.</text>
</comment>
<keyword evidence="3" id="KW-1185">Reference proteome</keyword>
<dbReference type="GO" id="GO:0032259">
    <property type="term" value="P:methylation"/>
    <property type="evidence" value="ECO:0007669"/>
    <property type="project" value="UniProtKB-KW"/>
</dbReference>
<dbReference type="GO" id="GO:0008168">
    <property type="term" value="F:methyltransferase activity"/>
    <property type="evidence" value="ECO:0007669"/>
    <property type="project" value="UniProtKB-KW"/>
</dbReference>
<reference evidence="2 3" key="1">
    <citation type="submission" date="2021-05" db="EMBL/GenBank/DDBJ databases">
        <title>Shewanella sp. JM162201.</title>
        <authorList>
            <person name="Xu S."/>
            <person name="Li A."/>
        </authorList>
    </citation>
    <scope>NUCLEOTIDE SEQUENCE [LARGE SCALE GENOMIC DNA]</scope>
    <source>
        <strain evidence="2 3">JM162201</strain>
    </source>
</reference>
<evidence type="ECO:0000313" key="3">
    <source>
        <dbReference type="Proteomes" id="UP001195903"/>
    </source>
</evidence>
<sequence>MKTVKPLIALISLMALFEPAWAADVPANADTQHAKLQPAISAALAAAERPAADKARDAQRKPDVMLNFFEVEPGQKVLDIFSGGGYYTELLARVVGKEGTVVAHNNQAYLPFAGEELKQRQYDKRLPNVQPLLAEANDLRFAEASFDRIFFVLGFHDAFFSDKDWPAIDVDKLTALMFRSLRPGGKVAIIDHRAKAGSDIEVAKRLHRIDPAIIIEKMTAAGFVLEAQSDALKNSADDLEQSVFSEQMRGRSDRFVLKFTRL</sequence>
<dbReference type="PIRSF" id="PIRSF031679">
    <property type="entry name" value="Mtase_Alr7345_prd"/>
    <property type="match status" value="1"/>
</dbReference>
<accession>A0ABS5V894</accession>
<feature type="signal peptide" evidence="1">
    <location>
        <begin position="1"/>
        <end position="22"/>
    </location>
</feature>
<dbReference type="SUPFAM" id="SSF53335">
    <property type="entry name" value="S-adenosyl-L-methionine-dependent methyltransferases"/>
    <property type="match status" value="1"/>
</dbReference>
<protein>
    <submittedName>
        <fullName evidence="2">Methyltransferase domain-containing protein</fullName>
    </submittedName>
</protein>
<dbReference type="InterPro" id="IPR029063">
    <property type="entry name" value="SAM-dependent_MTases_sf"/>
</dbReference>
<dbReference type="InterPro" id="IPR016980">
    <property type="entry name" value="S-AdoMet-dep_MeTrfase_Alr7345"/>
</dbReference>
<dbReference type="EMBL" id="JAHEPS010000004">
    <property type="protein sequence ID" value="MBT1445228.1"/>
    <property type="molecule type" value="Genomic_DNA"/>
</dbReference>
<keyword evidence="2" id="KW-0808">Transferase</keyword>